<evidence type="ECO:0000256" key="3">
    <source>
        <dbReference type="ARBA" id="ARBA00022827"/>
    </source>
</evidence>
<evidence type="ECO:0000259" key="5">
    <source>
        <dbReference type="PROSITE" id="PS51387"/>
    </source>
</evidence>
<protein>
    <submittedName>
        <fullName evidence="6">FAD linked oxidase-like protein</fullName>
    </submittedName>
</protein>
<proteinExistence type="inferred from homology"/>
<dbReference type="GO" id="GO:0016491">
    <property type="term" value="F:oxidoreductase activity"/>
    <property type="evidence" value="ECO:0007669"/>
    <property type="project" value="UniProtKB-KW"/>
</dbReference>
<dbReference type="Proteomes" id="UP000799291">
    <property type="component" value="Unassembled WGS sequence"/>
</dbReference>
<evidence type="ECO:0000256" key="1">
    <source>
        <dbReference type="ARBA" id="ARBA00005466"/>
    </source>
</evidence>
<keyword evidence="4" id="KW-0560">Oxidoreductase</keyword>
<dbReference type="GO" id="GO:0071949">
    <property type="term" value="F:FAD binding"/>
    <property type="evidence" value="ECO:0007669"/>
    <property type="project" value="InterPro"/>
</dbReference>
<dbReference type="EMBL" id="MU005573">
    <property type="protein sequence ID" value="KAF2688556.1"/>
    <property type="molecule type" value="Genomic_DNA"/>
</dbReference>
<dbReference type="InterPro" id="IPR016166">
    <property type="entry name" value="FAD-bd_PCMH"/>
</dbReference>
<keyword evidence="3" id="KW-0274">FAD</keyword>
<dbReference type="InterPro" id="IPR006094">
    <property type="entry name" value="Oxid_FAD_bind_N"/>
</dbReference>
<dbReference type="AlphaFoldDB" id="A0A6G1JDJ8"/>
<accession>A0A6G1JDJ8</accession>
<gene>
    <name evidence="6" type="ORF">K458DRAFT_440162</name>
</gene>
<feature type="domain" description="FAD-binding PCMH-type" evidence="5">
    <location>
        <begin position="81"/>
        <end position="253"/>
    </location>
</feature>
<dbReference type="Pfam" id="PF08031">
    <property type="entry name" value="BBE"/>
    <property type="match status" value="1"/>
</dbReference>
<evidence type="ECO:0000313" key="7">
    <source>
        <dbReference type="Proteomes" id="UP000799291"/>
    </source>
</evidence>
<dbReference type="PROSITE" id="PS51387">
    <property type="entry name" value="FAD_PCMH"/>
    <property type="match status" value="1"/>
</dbReference>
<organism evidence="6 7">
    <name type="scientific">Lentithecium fluviatile CBS 122367</name>
    <dbReference type="NCBI Taxonomy" id="1168545"/>
    <lineage>
        <taxon>Eukaryota</taxon>
        <taxon>Fungi</taxon>
        <taxon>Dikarya</taxon>
        <taxon>Ascomycota</taxon>
        <taxon>Pezizomycotina</taxon>
        <taxon>Dothideomycetes</taxon>
        <taxon>Pleosporomycetidae</taxon>
        <taxon>Pleosporales</taxon>
        <taxon>Massarineae</taxon>
        <taxon>Lentitheciaceae</taxon>
        <taxon>Lentithecium</taxon>
    </lineage>
</organism>
<dbReference type="Gene3D" id="3.40.462.20">
    <property type="match status" value="1"/>
</dbReference>
<dbReference type="InterPro" id="IPR036318">
    <property type="entry name" value="FAD-bd_PCMH-like_sf"/>
</dbReference>
<dbReference type="OrthoDB" id="2151789at2759"/>
<evidence type="ECO:0000313" key="6">
    <source>
        <dbReference type="EMBL" id="KAF2688556.1"/>
    </source>
</evidence>
<keyword evidence="2" id="KW-0285">Flavoprotein</keyword>
<name>A0A6G1JDJ8_9PLEO</name>
<evidence type="ECO:0000256" key="2">
    <source>
        <dbReference type="ARBA" id="ARBA00022630"/>
    </source>
</evidence>
<dbReference type="SUPFAM" id="SSF56176">
    <property type="entry name" value="FAD-binding/transporter-associated domain-like"/>
    <property type="match status" value="1"/>
</dbReference>
<dbReference type="InterPro" id="IPR050416">
    <property type="entry name" value="FAD-linked_Oxidoreductase"/>
</dbReference>
<evidence type="ECO:0000256" key="4">
    <source>
        <dbReference type="ARBA" id="ARBA00023002"/>
    </source>
</evidence>
<dbReference type="InterPro" id="IPR012951">
    <property type="entry name" value="BBE"/>
</dbReference>
<keyword evidence="7" id="KW-1185">Reference proteome</keyword>
<sequence>MEPQIQSFVDSLAVPATQAESVERVLNKDPNVAAFLKGESWAAAALTATACASLKVILGEGKVDTKPVNQATANENWSQTCWELPTCVITPQNKKDVSLALKIIRFFMIQFAVRSGGHSPNPGWSSIDEPGILIDLQKLDQVSLSADKKVASLGPGGRWGKVYEALDPHGLSVIGGRIPQVGVAGVILGGGFFHFSGEHGLAADNVKNFEVVLADGRIVNANAAENSDLFWALKGGGSNFGIVTKFDLYTIPVHDIWYSVSIYTPDQAYACIDAFTEWQKKGSSDLKSTVAMIIGLETITLGLLYSKTSTSPAAFEPFNKITPAVVAVPPTNGTVLSLTQILASTSSSVPMRHDYRGISSGVDAQLYKDVYKVWKEKATTVHASTGANMTFVLQPIPAGLTRASKAKGGNPMGIPEKNHQWWTTLVDWTDPKDDATVRSAPIAITETWKQLSKQRGLEVPYIFMNDASRDQNPIASYGKDNVQRLKAIAAKYDPARVFQNLQSGGFLLKNV</sequence>
<dbReference type="PANTHER" id="PTHR42973:SF54">
    <property type="entry name" value="FAD-BINDING PCMH-TYPE DOMAIN-CONTAINING PROTEIN"/>
    <property type="match status" value="1"/>
</dbReference>
<dbReference type="InterPro" id="IPR016169">
    <property type="entry name" value="FAD-bd_PCMH_sub2"/>
</dbReference>
<dbReference type="PANTHER" id="PTHR42973">
    <property type="entry name" value="BINDING OXIDOREDUCTASE, PUTATIVE (AFU_ORTHOLOGUE AFUA_1G17690)-RELATED"/>
    <property type="match status" value="1"/>
</dbReference>
<dbReference type="Pfam" id="PF01565">
    <property type="entry name" value="FAD_binding_4"/>
    <property type="match status" value="1"/>
</dbReference>
<comment type="similarity">
    <text evidence="1">Belongs to the oxygen-dependent FAD-linked oxidoreductase family.</text>
</comment>
<reference evidence="6" key="1">
    <citation type="journal article" date="2020" name="Stud. Mycol.">
        <title>101 Dothideomycetes genomes: a test case for predicting lifestyles and emergence of pathogens.</title>
        <authorList>
            <person name="Haridas S."/>
            <person name="Albert R."/>
            <person name="Binder M."/>
            <person name="Bloem J."/>
            <person name="Labutti K."/>
            <person name="Salamov A."/>
            <person name="Andreopoulos B."/>
            <person name="Baker S."/>
            <person name="Barry K."/>
            <person name="Bills G."/>
            <person name="Bluhm B."/>
            <person name="Cannon C."/>
            <person name="Castanera R."/>
            <person name="Culley D."/>
            <person name="Daum C."/>
            <person name="Ezra D."/>
            <person name="Gonzalez J."/>
            <person name="Henrissat B."/>
            <person name="Kuo A."/>
            <person name="Liang C."/>
            <person name="Lipzen A."/>
            <person name="Lutzoni F."/>
            <person name="Magnuson J."/>
            <person name="Mondo S."/>
            <person name="Nolan M."/>
            <person name="Ohm R."/>
            <person name="Pangilinan J."/>
            <person name="Park H.-J."/>
            <person name="Ramirez L."/>
            <person name="Alfaro M."/>
            <person name="Sun H."/>
            <person name="Tritt A."/>
            <person name="Yoshinaga Y."/>
            <person name="Zwiers L.-H."/>
            <person name="Turgeon B."/>
            <person name="Goodwin S."/>
            <person name="Spatafora J."/>
            <person name="Crous P."/>
            <person name="Grigoriev I."/>
        </authorList>
    </citation>
    <scope>NUCLEOTIDE SEQUENCE</scope>
    <source>
        <strain evidence="6">CBS 122367</strain>
    </source>
</reference>
<dbReference type="Gene3D" id="3.30.465.10">
    <property type="match status" value="1"/>
</dbReference>